<keyword evidence="1" id="KW-0732">Signal</keyword>
<feature type="signal peptide" evidence="1">
    <location>
        <begin position="1"/>
        <end position="24"/>
    </location>
</feature>
<gene>
    <name evidence="3" type="ORF">SE18_04590</name>
</gene>
<evidence type="ECO:0000259" key="2">
    <source>
        <dbReference type="Pfam" id="PF09084"/>
    </source>
</evidence>
<dbReference type="SUPFAM" id="SSF53850">
    <property type="entry name" value="Periplasmic binding protein-like II"/>
    <property type="match status" value="1"/>
</dbReference>
<sequence>MYYRRLLAIVGLLFLTACGGQTVANTPVSTGENNQAKQLTNVTIAMPYVPNIQFAPFYLAKTKGYYEAEGLNVTFDYQYETDSVQRVANGSVQFGMAGGDSVLLARAQGLPIVNVATISQRTPTVFYSKAELNIKTPADLKGKTVGIPGRFGASYIGLLALMYANSLQESDLQIQEIGFAQIQALSEDKVQVASGYGNNEPIQLAESGVKLNVIRVSDSFALTSDGIIVSESLIKDQPALVQGFVKATALGMRDVAADPDAAFSASLTEIPELQAADDATKALQQKVLAETIGYWQSDLTAKYGLGYTDLASWEATHSFLRSQGVLTKDVELSSAFSNQFIAQP</sequence>
<dbReference type="RefSeq" id="WP_054533238.1">
    <property type="nucleotide sequence ID" value="NZ_LGKP01000008.1"/>
</dbReference>
<name>A0A0P6YFS7_9CHLR</name>
<dbReference type="AlphaFoldDB" id="A0A0P6YFS7"/>
<dbReference type="EMBL" id="LGKP01000008">
    <property type="protein sequence ID" value="KPL91033.1"/>
    <property type="molecule type" value="Genomic_DNA"/>
</dbReference>
<dbReference type="InterPro" id="IPR015168">
    <property type="entry name" value="SsuA/THI5"/>
</dbReference>
<reference evidence="3 4" key="1">
    <citation type="submission" date="2015-07" db="EMBL/GenBank/DDBJ databases">
        <title>Whole genome sequence of Herpetosiphon geysericola DSM 7119.</title>
        <authorList>
            <person name="Hemp J."/>
            <person name="Ward L.M."/>
            <person name="Pace L.A."/>
            <person name="Fischer W.W."/>
        </authorList>
    </citation>
    <scope>NUCLEOTIDE SEQUENCE [LARGE SCALE GENOMIC DNA]</scope>
    <source>
        <strain evidence="3 4">DSM 7119</strain>
    </source>
</reference>
<evidence type="ECO:0000313" key="4">
    <source>
        <dbReference type="Proteomes" id="UP000050277"/>
    </source>
</evidence>
<dbReference type="PROSITE" id="PS51257">
    <property type="entry name" value="PROKAR_LIPOPROTEIN"/>
    <property type="match status" value="1"/>
</dbReference>
<organism evidence="3 4">
    <name type="scientific">Herpetosiphon geysericola</name>
    <dbReference type="NCBI Taxonomy" id="70996"/>
    <lineage>
        <taxon>Bacteria</taxon>
        <taxon>Bacillati</taxon>
        <taxon>Chloroflexota</taxon>
        <taxon>Chloroflexia</taxon>
        <taxon>Herpetosiphonales</taxon>
        <taxon>Herpetosiphonaceae</taxon>
        <taxon>Herpetosiphon</taxon>
    </lineage>
</organism>
<dbReference type="STRING" id="70996.SE18_04590"/>
<dbReference type="PANTHER" id="PTHR31528">
    <property type="entry name" value="4-AMINO-5-HYDROXYMETHYL-2-METHYLPYRIMIDINE PHOSPHATE SYNTHASE THI11-RELATED"/>
    <property type="match status" value="1"/>
</dbReference>
<evidence type="ECO:0000256" key="1">
    <source>
        <dbReference type="SAM" id="SignalP"/>
    </source>
</evidence>
<dbReference type="Proteomes" id="UP000050277">
    <property type="component" value="Unassembled WGS sequence"/>
</dbReference>
<dbReference type="PANTHER" id="PTHR31528:SF15">
    <property type="entry name" value="RIBOFLAVIN-BINDING PROTEIN RIBY"/>
    <property type="match status" value="1"/>
</dbReference>
<dbReference type="Gene3D" id="3.40.190.10">
    <property type="entry name" value="Periplasmic binding protein-like II"/>
    <property type="match status" value="2"/>
</dbReference>
<dbReference type="PATRIC" id="fig|70996.4.peg.5404"/>
<accession>A0A0P6YFS7</accession>
<dbReference type="OrthoDB" id="9815602at2"/>
<protein>
    <submittedName>
        <fullName evidence="3">Membrane protein</fullName>
    </submittedName>
</protein>
<feature type="chain" id="PRO_5006133569" evidence="1">
    <location>
        <begin position="25"/>
        <end position="344"/>
    </location>
</feature>
<proteinExistence type="predicted"/>
<comment type="caution">
    <text evidence="3">The sequence shown here is derived from an EMBL/GenBank/DDBJ whole genome shotgun (WGS) entry which is preliminary data.</text>
</comment>
<keyword evidence="4" id="KW-1185">Reference proteome</keyword>
<evidence type="ECO:0000313" key="3">
    <source>
        <dbReference type="EMBL" id="KPL91033.1"/>
    </source>
</evidence>
<feature type="domain" description="SsuA/THI5-like" evidence="2">
    <location>
        <begin position="51"/>
        <end position="262"/>
    </location>
</feature>
<dbReference type="Pfam" id="PF09084">
    <property type="entry name" value="NMT1"/>
    <property type="match status" value="1"/>
</dbReference>
<dbReference type="InterPro" id="IPR027939">
    <property type="entry name" value="NMT1/THI5"/>
</dbReference>
<dbReference type="GO" id="GO:0009228">
    <property type="term" value="P:thiamine biosynthetic process"/>
    <property type="evidence" value="ECO:0007669"/>
    <property type="project" value="InterPro"/>
</dbReference>